<keyword evidence="3" id="KW-1185">Reference proteome</keyword>
<dbReference type="RefSeq" id="WP_202064301.1">
    <property type="nucleotide sequence ID" value="NZ_JAEQMY010000071.1"/>
</dbReference>
<dbReference type="EMBL" id="JAEQMY010000071">
    <property type="protein sequence ID" value="MBL0407262.1"/>
    <property type="molecule type" value="Genomic_DNA"/>
</dbReference>
<sequence>MGEWKTVFDAEVEGRPVVVKVYDSDDESEAGERAVRVTTMPIGDGASALERNEQTPLSGPAEAGSIILDPAIFDDLEEELIEVGFSPEAAARIASTVPR</sequence>
<name>A0A936ZHF6_9HYPH</name>
<proteinExistence type="predicted"/>
<feature type="region of interest" description="Disordered" evidence="1">
    <location>
        <begin position="42"/>
        <end position="63"/>
    </location>
</feature>
<evidence type="ECO:0000256" key="1">
    <source>
        <dbReference type="SAM" id="MobiDB-lite"/>
    </source>
</evidence>
<evidence type="ECO:0000313" key="2">
    <source>
        <dbReference type="EMBL" id="MBL0407262.1"/>
    </source>
</evidence>
<evidence type="ECO:0000313" key="3">
    <source>
        <dbReference type="Proteomes" id="UP000605848"/>
    </source>
</evidence>
<protein>
    <submittedName>
        <fullName evidence="2">Uncharacterized protein</fullName>
    </submittedName>
</protein>
<gene>
    <name evidence="2" type="ORF">JKG68_25375</name>
</gene>
<organism evidence="2 3">
    <name type="scientific">Microvirga aerilata</name>
    <dbReference type="NCBI Taxonomy" id="670292"/>
    <lineage>
        <taxon>Bacteria</taxon>
        <taxon>Pseudomonadati</taxon>
        <taxon>Pseudomonadota</taxon>
        <taxon>Alphaproteobacteria</taxon>
        <taxon>Hyphomicrobiales</taxon>
        <taxon>Methylobacteriaceae</taxon>
        <taxon>Microvirga</taxon>
    </lineage>
</organism>
<accession>A0A936ZHF6</accession>
<comment type="caution">
    <text evidence="2">The sequence shown here is derived from an EMBL/GenBank/DDBJ whole genome shotgun (WGS) entry which is preliminary data.</text>
</comment>
<dbReference type="Proteomes" id="UP000605848">
    <property type="component" value="Unassembled WGS sequence"/>
</dbReference>
<reference evidence="2" key="1">
    <citation type="submission" date="2021-01" db="EMBL/GenBank/DDBJ databases">
        <title>Microvirga sp.</title>
        <authorList>
            <person name="Kim M.K."/>
        </authorList>
    </citation>
    <scope>NUCLEOTIDE SEQUENCE</scope>
    <source>
        <strain evidence="2">5420S-16</strain>
    </source>
</reference>
<dbReference type="AlphaFoldDB" id="A0A936ZHF6"/>